<dbReference type="SUPFAM" id="SSF51197">
    <property type="entry name" value="Clavaminate synthase-like"/>
    <property type="match status" value="1"/>
</dbReference>
<dbReference type="EMBL" id="JAXUIC010000006">
    <property type="protein sequence ID" value="KAK4586130.1"/>
    <property type="molecule type" value="Genomic_DNA"/>
</dbReference>
<evidence type="ECO:0000256" key="4">
    <source>
        <dbReference type="ARBA" id="ARBA00023002"/>
    </source>
</evidence>
<evidence type="ECO:0000256" key="6">
    <source>
        <dbReference type="RuleBase" id="RU003682"/>
    </source>
</evidence>
<comment type="caution">
    <text evidence="8">The sequence shown here is derived from an EMBL/GenBank/DDBJ whole genome shotgun (WGS) entry which is preliminary data.</text>
</comment>
<reference evidence="8 9" key="1">
    <citation type="journal article" date="2023" name="G3 (Bethesda)">
        <title>A haplotype-resolved chromosome-scale genome for Quercus rubra L. provides insights into the genetics of adaptive traits for red oak species.</title>
        <authorList>
            <person name="Kapoor B."/>
            <person name="Jenkins J."/>
            <person name="Schmutz J."/>
            <person name="Zhebentyayeva T."/>
            <person name="Kuelheim C."/>
            <person name="Coggeshall M."/>
            <person name="Heim C."/>
            <person name="Lasky J.R."/>
            <person name="Leites L."/>
            <person name="Islam-Faridi N."/>
            <person name="Romero-Severson J."/>
            <person name="DeLeo V.L."/>
            <person name="Lucas S.M."/>
            <person name="Lazic D."/>
            <person name="Gailing O."/>
            <person name="Carlson J."/>
            <person name="Staton M."/>
        </authorList>
    </citation>
    <scope>NUCLEOTIDE SEQUENCE [LARGE SCALE GENOMIC DNA]</scope>
    <source>
        <strain evidence="8">Pseudo-F2</strain>
    </source>
</reference>
<dbReference type="Proteomes" id="UP001324115">
    <property type="component" value="Unassembled WGS sequence"/>
</dbReference>
<gene>
    <name evidence="8" type="ORF">RGQ29_023356</name>
</gene>
<accession>A0AAN7F7C2</accession>
<protein>
    <recommendedName>
        <fullName evidence="7">Fe2OG dioxygenase domain-containing protein</fullName>
    </recommendedName>
</protein>
<evidence type="ECO:0000313" key="8">
    <source>
        <dbReference type="EMBL" id="KAK4586130.1"/>
    </source>
</evidence>
<dbReference type="GO" id="GO:0051213">
    <property type="term" value="F:dioxygenase activity"/>
    <property type="evidence" value="ECO:0007669"/>
    <property type="project" value="UniProtKB-ARBA"/>
</dbReference>
<comment type="similarity">
    <text evidence="2 6">Belongs to the iron/ascorbate-dependent oxidoreductase family.</text>
</comment>
<dbReference type="AlphaFoldDB" id="A0AAN7F7C2"/>
<dbReference type="InterPro" id="IPR044861">
    <property type="entry name" value="IPNS-like_FE2OG_OXY"/>
</dbReference>
<keyword evidence="9" id="KW-1185">Reference proteome</keyword>
<dbReference type="FunFam" id="2.60.120.330:FF:000005">
    <property type="entry name" value="1-aminocyclopropane-1-carboxylate oxidase homolog 1"/>
    <property type="match status" value="1"/>
</dbReference>
<organism evidence="8 9">
    <name type="scientific">Quercus rubra</name>
    <name type="common">Northern red oak</name>
    <name type="synonym">Quercus borealis</name>
    <dbReference type="NCBI Taxonomy" id="3512"/>
    <lineage>
        <taxon>Eukaryota</taxon>
        <taxon>Viridiplantae</taxon>
        <taxon>Streptophyta</taxon>
        <taxon>Embryophyta</taxon>
        <taxon>Tracheophyta</taxon>
        <taxon>Spermatophyta</taxon>
        <taxon>Magnoliopsida</taxon>
        <taxon>eudicotyledons</taxon>
        <taxon>Gunneridae</taxon>
        <taxon>Pentapetalae</taxon>
        <taxon>rosids</taxon>
        <taxon>fabids</taxon>
        <taxon>Fagales</taxon>
        <taxon>Fagaceae</taxon>
        <taxon>Quercus</taxon>
    </lineage>
</organism>
<dbReference type="InterPro" id="IPR026992">
    <property type="entry name" value="DIOX_N"/>
</dbReference>
<evidence type="ECO:0000259" key="7">
    <source>
        <dbReference type="PROSITE" id="PS51471"/>
    </source>
</evidence>
<dbReference type="GO" id="GO:0046872">
    <property type="term" value="F:metal ion binding"/>
    <property type="evidence" value="ECO:0007669"/>
    <property type="project" value="UniProtKB-KW"/>
</dbReference>
<dbReference type="Pfam" id="PF14226">
    <property type="entry name" value="DIOX_N"/>
    <property type="match status" value="1"/>
</dbReference>
<sequence>MESNYDRRSELKAFDESKAGVKGIVDAGVEKIPRIFIHEQNMQYNVNVSDSSCDSKFSIPIIDFKGIDKDVTLRDNIVNKVRDACENWGIFQVVNHGVEVTVLDEIIDRIRGFHEQDLEVKKEFYTRDFSRSFIYNTNFYFYQAPAANWRDTIYCSMAPSPPNPAELPEICRDTMTDYSNEVMKLGLAISELLSEALGLKPNHLKDMGCVEGLSLLGHYYPACPEPDLTMGLTKHSDATFFTILLQDQIGGLQVLYENQWVDVIPIPGSLVVNVGDMMQLVSNDKFKSVFHRVLAKNVGPRISVACFFRTHNKQGSTHRIYGPIKELLSEENPPIYKDTTVKDYVSYVQSIVLNGNSGLEHFKI</sequence>
<evidence type="ECO:0000256" key="2">
    <source>
        <dbReference type="ARBA" id="ARBA00008056"/>
    </source>
</evidence>
<evidence type="ECO:0000256" key="1">
    <source>
        <dbReference type="ARBA" id="ARBA00001962"/>
    </source>
</evidence>
<feature type="domain" description="Fe2OG dioxygenase" evidence="7">
    <location>
        <begin position="211"/>
        <end position="312"/>
    </location>
</feature>
<dbReference type="PANTHER" id="PTHR10209:SF884">
    <property type="entry name" value="1-AMINOCYCLOPROPANE-1-CARBOXYLATE OXIDASE HOMOLOG 1-LIKE"/>
    <property type="match status" value="1"/>
</dbReference>
<dbReference type="PANTHER" id="PTHR10209">
    <property type="entry name" value="OXIDOREDUCTASE, 2OG-FE II OXYGENASE FAMILY PROTEIN"/>
    <property type="match status" value="1"/>
</dbReference>
<dbReference type="PROSITE" id="PS51471">
    <property type="entry name" value="FE2OG_OXY"/>
    <property type="match status" value="1"/>
</dbReference>
<keyword evidence="5 6" id="KW-0408">Iron</keyword>
<proteinExistence type="inferred from homology"/>
<keyword evidence="3 6" id="KW-0479">Metal-binding</keyword>
<name>A0AAN7F7C2_QUERU</name>
<dbReference type="InterPro" id="IPR027443">
    <property type="entry name" value="IPNS-like_sf"/>
</dbReference>
<dbReference type="Pfam" id="PF03171">
    <property type="entry name" value="2OG-FeII_Oxy"/>
    <property type="match status" value="1"/>
</dbReference>
<dbReference type="InterPro" id="IPR005123">
    <property type="entry name" value="Oxoglu/Fe-dep_dioxygenase_dom"/>
</dbReference>
<comment type="cofactor">
    <cofactor evidence="1">
        <name>Fe cation</name>
        <dbReference type="ChEBI" id="CHEBI:24875"/>
    </cofactor>
</comment>
<evidence type="ECO:0000313" key="9">
    <source>
        <dbReference type="Proteomes" id="UP001324115"/>
    </source>
</evidence>
<evidence type="ECO:0000256" key="3">
    <source>
        <dbReference type="ARBA" id="ARBA00022723"/>
    </source>
</evidence>
<dbReference type="Gene3D" id="2.60.120.330">
    <property type="entry name" value="B-lactam Antibiotic, Isopenicillin N Synthase, Chain"/>
    <property type="match status" value="1"/>
</dbReference>
<keyword evidence="4 6" id="KW-0560">Oxidoreductase</keyword>
<evidence type="ECO:0000256" key="5">
    <source>
        <dbReference type="ARBA" id="ARBA00023004"/>
    </source>
</evidence>